<dbReference type="Proteomes" id="UP000523863">
    <property type="component" value="Unassembled WGS sequence"/>
</dbReference>
<dbReference type="PANTHER" id="PTHR43709">
    <property type="entry name" value="ACONITATE ISOMERASE-RELATED"/>
    <property type="match status" value="1"/>
</dbReference>
<evidence type="ECO:0000256" key="2">
    <source>
        <dbReference type="ARBA" id="ARBA00023235"/>
    </source>
</evidence>
<dbReference type="GO" id="GO:0016853">
    <property type="term" value="F:isomerase activity"/>
    <property type="evidence" value="ECO:0007669"/>
    <property type="project" value="UniProtKB-KW"/>
</dbReference>
<sequence length="395" mass="41299">MAVEHSQEHANQHAHDHSRFELDGIPCLWMRGGTSKGAMFLAEDLPADPQERDDLLMRIMGTPDKRQIDGIGGATSLTSKVAVISRSQHPNADVDYLFLQVGVDQPTVSDTQNCGNILAAVGPFAVEKGLVSASDKASNDQATVRIRMVNSDSFATAQFGLNNGRPIYSGDTHFSGVPGTGAPITLDFADTAGSATGALFPTGNLTDEINGVTATCVDNGMPVVVVLASNLGLDGTETPAQLRENSALLERVDALRKVAGERMGLGDVSQNSVPKTVALSAARDGGDVRMQAFIPVQPHESIGIFAAISAITAMRTPGCVGGELAAALPTDSAGVTVEHPSGTLRVEVEISDDDAAASVGRSAIVSTARKLFDGRVFPRAAQPTQTQNNSENQKD</sequence>
<proteinExistence type="inferred from homology"/>
<accession>A0A7W9DC78</accession>
<dbReference type="EMBL" id="JACHBL010000001">
    <property type="protein sequence ID" value="MBB5598627.1"/>
    <property type="molecule type" value="Genomic_DNA"/>
</dbReference>
<organism evidence="3 4">
    <name type="scientific">Neomicrococcus lactis</name>
    <dbReference type="NCBI Taxonomy" id="732241"/>
    <lineage>
        <taxon>Bacteria</taxon>
        <taxon>Bacillati</taxon>
        <taxon>Actinomycetota</taxon>
        <taxon>Actinomycetes</taxon>
        <taxon>Micrococcales</taxon>
        <taxon>Micrococcaceae</taxon>
        <taxon>Neomicrococcus</taxon>
    </lineage>
</organism>
<dbReference type="InterPro" id="IPR007400">
    <property type="entry name" value="PrpF-like"/>
</dbReference>
<evidence type="ECO:0000313" key="4">
    <source>
        <dbReference type="Proteomes" id="UP000523863"/>
    </source>
</evidence>
<dbReference type="RefSeq" id="WP_183642606.1">
    <property type="nucleotide sequence ID" value="NZ_JACHBL010000001.1"/>
</dbReference>
<comment type="caution">
    <text evidence="3">The sequence shown here is derived from an EMBL/GenBank/DDBJ whole genome shotgun (WGS) entry which is preliminary data.</text>
</comment>
<evidence type="ECO:0000256" key="1">
    <source>
        <dbReference type="ARBA" id="ARBA00007673"/>
    </source>
</evidence>
<gene>
    <name evidence="3" type="ORF">BKA12_001707</name>
</gene>
<dbReference type="PANTHER" id="PTHR43709:SF3">
    <property type="entry name" value="ISOMERASE YBHH-RELATED"/>
    <property type="match status" value="1"/>
</dbReference>
<keyword evidence="2 3" id="KW-0413">Isomerase</keyword>
<dbReference type="Pfam" id="PF04303">
    <property type="entry name" value="PrpF"/>
    <property type="match status" value="1"/>
</dbReference>
<reference evidence="3 4" key="1">
    <citation type="submission" date="2020-08" db="EMBL/GenBank/DDBJ databases">
        <title>Sequencing the genomes of 1000 actinobacteria strains.</title>
        <authorList>
            <person name="Klenk H.-P."/>
        </authorList>
    </citation>
    <scope>NUCLEOTIDE SEQUENCE [LARGE SCALE GENOMIC DNA]</scope>
    <source>
        <strain evidence="3 4">DSM 23694</strain>
    </source>
</reference>
<name>A0A7W9DC78_9MICC</name>
<dbReference type="EC" id="5.3.2.8" evidence="3"/>
<dbReference type="InterPro" id="IPR047687">
    <property type="entry name" value="OMA_tautomer-like"/>
</dbReference>
<dbReference type="Gene3D" id="3.10.310.10">
    <property type="entry name" value="Diaminopimelate Epimerase, Chain A, domain 1"/>
    <property type="match status" value="2"/>
</dbReference>
<dbReference type="SUPFAM" id="SSF54506">
    <property type="entry name" value="Diaminopimelate epimerase-like"/>
    <property type="match status" value="2"/>
</dbReference>
<evidence type="ECO:0000313" key="3">
    <source>
        <dbReference type="EMBL" id="MBB5598627.1"/>
    </source>
</evidence>
<keyword evidence="4" id="KW-1185">Reference proteome</keyword>
<protein>
    <submittedName>
        <fullName evidence="3">4-oxalomesaconate tautomerase</fullName>
        <ecNumber evidence="3">5.3.2.8</ecNumber>
    </submittedName>
</protein>
<dbReference type="NCBIfam" id="NF033377">
    <property type="entry name" value="OMA_tautomer"/>
    <property type="match status" value="1"/>
</dbReference>
<comment type="similarity">
    <text evidence="1">Belongs to the PrpF family.</text>
</comment>
<dbReference type="AlphaFoldDB" id="A0A7W9DC78"/>